<comment type="catalytic activity">
    <reaction evidence="1 7">
        <text>6-phospho-D-glucono-1,5-lactone + H2O = 6-phospho-D-gluconate + H(+)</text>
        <dbReference type="Rhea" id="RHEA:12556"/>
        <dbReference type="ChEBI" id="CHEBI:15377"/>
        <dbReference type="ChEBI" id="CHEBI:15378"/>
        <dbReference type="ChEBI" id="CHEBI:57955"/>
        <dbReference type="ChEBI" id="CHEBI:58759"/>
        <dbReference type="EC" id="3.1.1.31"/>
    </reaction>
</comment>
<dbReference type="EC" id="3.1.1.31" evidence="5 7"/>
<dbReference type="Proteomes" id="UP001064632">
    <property type="component" value="Chromosome"/>
</dbReference>
<evidence type="ECO:0000313" key="10">
    <source>
        <dbReference type="Proteomes" id="UP001064632"/>
    </source>
</evidence>
<evidence type="ECO:0000256" key="4">
    <source>
        <dbReference type="ARBA" id="ARBA00010662"/>
    </source>
</evidence>
<dbReference type="PANTHER" id="PTHR11054">
    <property type="entry name" value="6-PHOSPHOGLUCONOLACTONASE"/>
    <property type="match status" value="1"/>
</dbReference>
<evidence type="ECO:0000259" key="8">
    <source>
        <dbReference type="Pfam" id="PF01182"/>
    </source>
</evidence>
<sequence>MKMPTETRLAPLPQLALADTALIEHDYADSHSLADELAAAVANDLSDAIATRGRALLGLAGGTTPRQFLLRLGNKRLDWAKVDVTLVDERWVAEDDPRSNTRLLQETLFQGMARAARFTSLYTPLLQPENAEDIIAARIRSLALPYDVIVLGMGADGHVASLFPGGDNLARALDLGSDRLVTAMRAPGASEPRMSLTLSTLLAADSLYLHIEGRTKREVLAQALAPGAHAAQWPVRGLMQRRGEPGRIYWCP</sequence>
<dbReference type="Pfam" id="PF01182">
    <property type="entry name" value="Glucosamine_iso"/>
    <property type="match status" value="1"/>
</dbReference>
<keyword evidence="10" id="KW-1185">Reference proteome</keyword>
<reference evidence="9" key="1">
    <citation type="submission" date="2022-09" db="EMBL/GenBank/DDBJ databases">
        <title>Tahibacter sp. nov., isolated from a fresh water.</title>
        <authorList>
            <person name="Baek J.H."/>
            <person name="Lee J.K."/>
            <person name="Kim J.M."/>
            <person name="Jeon C.O."/>
        </authorList>
    </citation>
    <scope>NUCLEOTIDE SEQUENCE</scope>
    <source>
        <strain evidence="9">W38</strain>
    </source>
</reference>
<dbReference type="GO" id="GO:0017057">
    <property type="term" value="F:6-phosphogluconolactonase activity"/>
    <property type="evidence" value="ECO:0007669"/>
    <property type="project" value="UniProtKB-EC"/>
</dbReference>
<feature type="domain" description="Glucosamine/galactosamine-6-phosphate isomerase" evidence="8">
    <location>
        <begin position="29"/>
        <end position="242"/>
    </location>
</feature>
<evidence type="ECO:0000256" key="3">
    <source>
        <dbReference type="ARBA" id="ARBA00004961"/>
    </source>
</evidence>
<dbReference type="SUPFAM" id="SSF100950">
    <property type="entry name" value="NagB/RpiA/CoA transferase-like"/>
    <property type="match status" value="1"/>
</dbReference>
<dbReference type="InterPro" id="IPR006148">
    <property type="entry name" value="Glc/Gal-6P_isomerase"/>
</dbReference>
<dbReference type="InterPro" id="IPR005900">
    <property type="entry name" value="6-phosphogluconolactonase_DevB"/>
</dbReference>
<evidence type="ECO:0000256" key="7">
    <source>
        <dbReference type="RuleBase" id="RU365095"/>
    </source>
</evidence>
<evidence type="ECO:0000256" key="6">
    <source>
        <dbReference type="ARBA" id="ARBA00020337"/>
    </source>
</evidence>
<evidence type="ECO:0000256" key="5">
    <source>
        <dbReference type="ARBA" id="ARBA00013198"/>
    </source>
</evidence>
<evidence type="ECO:0000256" key="2">
    <source>
        <dbReference type="ARBA" id="ARBA00002681"/>
    </source>
</evidence>
<evidence type="ECO:0000313" key="9">
    <source>
        <dbReference type="EMBL" id="UXI68972.1"/>
    </source>
</evidence>
<keyword evidence="7 9" id="KW-0378">Hydrolase</keyword>
<comment type="pathway">
    <text evidence="3 7">Carbohydrate degradation; pentose phosphate pathway; D-ribulose 5-phosphate from D-glucose 6-phosphate (oxidative stage): step 2/3.</text>
</comment>
<dbReference type="Gene3D" id="3.40.50.1360">
    <property type="match status" value="1"/>
</dbReference>
<dbReference type="RefSeq" id="WP_261695930.1">
    <property type="nucleotide sequence ID" value="NZ_CP104694.1"/>
</dbReference>
<organism evidence="9 10">
    <name type="scientific">Tahibacter amnicola</name>
    <dbReference type="NCBI Taxonomy" id="2976241"/>
    <lineage>
        <taxon>Bacteria</taxon>
        <taxon>Pseudomonadati</taxon>
        <taxon>Pseudomonadota</taxon>
        <taxon>Gammaproteobacteria</taxon>
        <taxon>Lysobacterales</taxon>
        <taxon>Rhodanobacteraceae</taxon>
        <taxon>Tahibacter</taxon>
    </lineage>
</organism>
<dbReference type="CDD" id="cd01400">
    <property type="entry name" value="6PGL"/>
    <property type="match status" value="1"/>
</dbReference>
<dbReference type="InterPro" id="IPR037171">
    <property type="entry name" value="NagB/RpiA_transferase-like"/>
</dbReference>
<comment type="function">
    <text evidence="2 7">Hydrolysis of 6-phosphogluconolactone to 6-phosphogluconate.</text>
</comment>
<dbReference type="PANTHER" id="PTHR11054:SF0">
    <property type="entry name" value="6-PHOSPHOGLUCONOLACTONASE"/>
    <property type="match status" value="1"/>
</dbReference>
<dbReference type="NCBIfam" id="TIGR01198">
    <property type="entry name" value="pgl"/>
    <property type="match status" value="1"/>
</dbReference>
<protein>
    <recommendedName>
        <fullName evidence="6 7">6-phosphogluconolactonase</fullName>
        <shortName evidence="7">6PGL</shortName>
        <ecNumber evidence="5 7">3.1.1.31</ecNumber>
    </recommendedName>
</protein>
<comment type="similarity">
    <text evidence="4 7">Belongs to the glucosamine/galactosamine-6-phosphate isomerase family. 6-phosphogluconolactonase subfamily.</text>
</comment>
<proteinExistence type="inferred from homology"/>
<gene>
    <name evidence="7 9" type="primary">pgl</name>
    <name evidence="9" type="ORF">N4264_04785</name>
</gene>
<accession>A0ABY6BGR5</accession>
<dbReference type="InterPro" id="IPR039104">
    <property type="entry name" value="6PGL"/>
</dbReference>
<dbReference type="EMBL" id="CP104694">
    <property type="protein sequence ID" value="UXI68972.1"/>
    <property type="molecule type" value="Genomic_DNA"/>
</dbReference>
<evidence type="ECO:0000256" key="1">
    <source>
        <dbReference type="ARBA" id="ARBA00000832"/>
    </source>
</evidence>
<name>A0ABY6BGR5_9GAMM</name>